<dbReference type="RefSeq" id="WP_149615957.1">
    <property type="nucleotide sequence ID" value="NZ_CAWPFF010000001.1"/>
</dbReference>
<sequence length="503" mass="56997">MRSTKINSTSLLLLTFSAICSNAISAPSVQQYQHDAEIIARQAKALDGDVSFANNNPESTLPGNVPAPNINKYIQQAEKLKTSGVLDNKVNSGYVPGMHVDSVQAVIDQTRLIHESQQMGQIVEEISRRRDEIQVDAKANELAEQTVESKAKVMRSQATNIEKMFGSYGITASGWERKMDDNRSKELSTGIGLTIFASFSMPDYVFTDVLRTASEHNARVVLNGLKKGTTTLVETQAAIKQYIVKAKLKNEPLITLDPESFSQYQVTQVPTMISRTENRFARIAGTFNVDYFEREMKSYPNRDIFPVAGTTYLVEEKSIIKELEERGEKYDWESAKKRALGDTWKNQWMINLPPAYEYKEWLIDPTIRVTQDVKDRQGRTLAYAGEMINPLTRFPQNLTMLIFDPMRPEQVEWAEKKYKSVLGSGKVLPMFTRIDITNGWDDLNDLREKFNGKVFKVNEQIIRRFHVKATPVVISVDHDKFRVVQFSEAEIKGTGTPASAQEK</sequence>
<dbReference type="InterPro" id="IPR019106">
    <property type="entry name" value="T4SS_TrbC"/>
</dbReference>
<comment type="caution">
    <text evidence="2">The sequence shown here is derived from an EMBL/GenBank/DDBJ whole genome shotgun (WGS) entry which is preliminary data.</text>
</comment>
<feature type="chain" id="PRO_5022737947" evidence="1">
    <location>
        <begin position="27"/>
        <end position="503"/>
    </location>
</feature>
<feature type="signal peptide" evidence="1">
    <location>
        <begin position="1"/>
        <end position="26"/>
    </location>
</feature>
<proteinExistence type="predicted"/>
<keyword evidence="1" id="KW-0732">Signal</keyword>
<dbReference type="EMBL" id="VTUW01000001">
    <property type="protein sequence ID" value="KAA1195774.1"/>
    <property type="molecule type" value="Genomic_DNA"/>
</dbReference>
<gene>
    <name evidence="2" type="ORF">F0L16_01280</name>
</gene>
<protein>
    <submittedName>
        <fullName evidence="2">Conjugal transfer protein</fullName>
    </submittedName>
</protein>
<dbReference type="STRING" id="880156.AM629_06430"/>
<evidence type="ECO:0000313" key="2">
    <source>
        <dbReference type="EMBL" id="KAA1195774.1"/>
    </source>
</evidence>
<evidence type="ECO:0000313" key="3">
    <source>
        <dbReference type="Proteomes" id="UP000322184"/>
    </source>
</evidence>
<evidence type="ECO:0000256" key="1">
    <source>
        <dbReference type="SAM" id="SignalP"/>
    </source>
</evidence>
<organism evidence="2 3">
    <name type="scientific">Photorhabdus heterorhabditis</name>
    <dbReference type="NCBI Taxonomy" id="880156"/>
    <lineage>
        <taxon>Bacteria</taxon>
        <taxon>Pseudomonadati</taxon>
        <taxon>Pseudomonadota</taxon>
        <taxon>Gammaproteobacteria</taxon>
        <taxon>Enterobacterales</taxon>
        <taxon>Morganellaceae</taxon>
        <taxon>Photorhabdus</taxon>
    </lineage>
</organism>
<reference evidence="2 3" key="1">
    <citation type="submission" date="2019-09" db="EMBL/GenBank/DDBJ databases">
        <title>Whole genome sequence of Photorhabdus heterorhabditis strain ETL (Enterobacteriales: Enterobacteriaceae) a bacterial symbiont of Heterorhabditis zealandica strain ETL (Rhabditida: Heterorhabditidae).</title>
        <authorList>
            <person name="Lulamba T.E."/>
            <person name="Serepa-Dlamini M.H."/>
        </authorList>
    </citation>
    <scope>NUCLEOTIDE SEQUENCE [LARGE SCALE GENOMIC DNA]</scope>
    <source>
        <strain evidence="2 3">ETL</strain>
    </source>
</reference>
<dbReference type="AlphaFoldDB" id="A0A5B0X8Q5"/>
<dbReference type="Pfam" id="PF09673">
    <property type="entry name" value="TrbC_Ftype"/>
    <property type="match status" value="1"/>
</dbReference>
<name>A0A5B0X8Q5_9GAMM</name>
<dbReference type="Proteomes" id="UP000322184">
    <property type="component" value="Unassembled WGS sequence"/>
</dbReference>
<accession>A0A5B0X8Q5</accession>